<name>A0AAV6TKT7_9ARAC</name>
<organism evidence="1 2">
    <name type="scientific">Oedothorax gibbosus</name>
    <dbReference type="NCBI Taxonomy" id="931172"/>
    <lineage>
        <taxon>Eukaryota</taxon>
        <taxon>Metazoa</taxon>
        <taxon>Ecdysozoa</taxon>
        <taxon>Arthropoda</taxon>
        <taxon>Chelicerata</taxon>
        <taxon>Arachnida</taxon>
        <taxon>Araneae</taxon>
        <taxon>Araneomorphae</taxon>
        <taxon>Entelegynae</taxon>
        <taxon>Araneoidea</taxon>
        <taxon>Linyphiidae</taxon>
        <taxon>Erigoninae</taxon>
        <taxon>Oedothorax</taxon>
    </lineage>
</organism>
<sequence length="50" mass="5684">EYSVSEQRKKDQLEVDKQILAVVKQHPEKTPCSTTLGPCSSSRIKCTHIR</sequence>
<dbReference type="GO" id="GO:0005840">
    <property type="term" value="C:ribosome"/>
    <property type="evidence" value="ECO:0007669"/>
    <property type="project" value="InterPro"/>
</dbReference>
<feature type="non-terminal residue" evidence="1">
    <location>
        <position position="1"/>
    </location>
</feature>
<dbReference type="InterPro" id="IPR000915">
    <property type="entry name" value="60S_ribosomal_eL6"/>
</dbReference>
<dbReference type="GO" id="GO:0006412">
    <property type="term" value="P:translation"/>
    <property type="evidence" value="ECO:0007669"/>
    <property type="project" value="InterPro"/>
</dbReference>
<reference evidence="1 2" key="1">
    <citation type="journal article" date="2022" name="Nat. Ecol. Evol.">
        <title>A masculinizing supergene underlies an exaggerated male reproductive morph in a spider.</title>
        <authorList>
            <person name="Hendrickx F."/>
            <person name="De Corte Z."/>
            <person name="Sonet G."/>
            <person name="Van Belleghem S.M."/>
            <person name="Kostlbacher S."/>
            <person name="Vangestel C."/>
        </authorList>
    </citation>
    <scope>NUCLEOTIDE SEQUENCE [LARGE SCALE GENOMIC DNA]</scope>
    <source>
        <strain evidence="1">W744_W776</strain>
    </source>
</reference>
<dbReference type="Proteomes" id="UP000827092">
    <property type="component" value="Unassembled WGS sequence"/>
</dbReference>
<accession>A0AAV6TKT7</accession>
<dbReference type="Pfam" id="PF01159">
    <property type="entry name" value="Ribosomal_L6e"/>
    <property type="match status" value="1"/>
</dbReference>
<dbReference type="EMBL" id="JAFNEN010003270">
    <property type="protein sequence ID" value="KAG8172010.1"/>
    <property type="molecule type" value="Genomic_DNA"/>
</dbReference>
<gene>
    <name evidence="1" type="ORF">JTE90_014236</name>
</gene>
<comment type="caution">
    <text evidence="1">The sequence shown here is derived from an EMBL/GenBank/DDBJ whole genome shotgun (WGS) entry which is preliminary data.</text>
</comment>
<dbReference type="GO" id="GO:0003735">
    <property type="term" value="F:structural constituent of ribosome"/>
    <property type="evidence" value="ECO:0007669"/>
    <property type="project" value="InterPro"/>
</dbReference>
<keyword evidence="2" id="KW-1185">Reference proteome</keyword>
<proteinExistence type="predicted"/>
<evidence type="ECO:0000313" key="2">
    <source>
        <dbReference type="Proteomes" id="UP000827092"/>
    </source>
</evidence>
<evidence type="ECO:0000313" key="1">
    <source>
        <dbReference type="EMBL" id="KAG8172010.1"/>
    </source>
</evidence>
<protein>
    <submittedName>
        <fullName evidence="1">Uncharacterized protein</fullName>
    </submittedName>
</protein>
<dbReference type="AlphaFoldDB" id="A0AAV6TKT7"/>